<dbReference type="SUPFAM" id="SSF48452">
    <property type="entry name" value="TPR-like"/>
    <property type="match status" value="1"/>
</dbReference>
<protein>
    <recommendedName>
        <fullName evidence="5">Pentatricopeptide repeat-containing protein</fullName>
    </recommendedName>
</protein>
<dbReference type="AlphaFoldDB" id="A0AAV8TFI1"/>
<feature type="repeat" description="PPR" evidence="2">
    <location>
        <begin position="602"/>
        <end position="636"/>
    </location>
</feature>
<dbReference type="InterPro" id="IPR002885">
    <property type="entry name" value="PPR_rpt"/>
</dbReference>
<keyword evidence="1" id="KW-0677">Repeat</keyword>
<dbReference type="Pfam" id="PF20431">
    <property type="entry name" value="E_motif"/>
    <property type="match status" value="1"/>
</dbReference>
<dbReference type="InterPro" id="IPR011990">
    <property type="entry name" value="TPR-like_helical_dom_sf"/>
</dbReference>
<accession>A0AAV8TFI1</accession>
<reference evidence="3 4" key="1">
    <citation type="submission" date="2021-09" db="EMBL/GenBank/DDBJ databases">
        <title>Genomic insights and catalytic innovation underlie evolution of tropane alkaloids biosynthesis.</title>
        <authorList>
            <person name="Wang Y.-J."/>
            <person name="Tian T."/>
            <person name="Huang J.-P."/>
            <person name="Huang S.-X."/>
        </authorList>
    </citation>
    <scope>NUCLEOTIDE SEQUENCE [LARGE SCALE GENOMIC DNA]</scope>
    <source>
        <strain evidence="3">KIB-2018</strain>
        <tissue evidence="3">Leaf</tissue>
    </source>
</reference>
<dbReference type="PANTHER" id="PTHR47926:SF397">
    <property type="entry name" value="(WILD MALAYSIAN BANANA) HYPOTHETICAL PROTEIN"/>
    <property type="match status" value="1"/>
</dbReference>
<keyword evidence="4" id="KW-1185">Reference proteome</keyword>
<dbReference type="GO" id="GO:0003723">
    <property type="term" value="F:RNA binding"/>
    <property type="evidence" value="ECO:0007669"/>
    <property type="project" value="InterPro"/>
</dbReference>
<dbReference type="FunFam" id="1.25.40.10:FF:000090">
    <property type="entry name" value="Pentatricopeptide repeat-containing protein, chloroplastic"/>
    <property type="match status" value="1"/>
</dbReference>
<evidence type="ECO:0000313" key="3">
    <source>
        <dbReference type="EMBL" id="KAJ8765557.1"/>
    </source>
</evidence>
<dbReference type="PROSITE" id="PS51375">
    <property type="entry name" value="PPR"/>
    <property type="match status" value="8"/>
</dbReference>
<evidence type="ECO:0000256" key="2">
    <source>
        <dbReference type="PROSITE-ProRule" id="PRU00708"/>
    </source>
</evidence>
<dbReference type="Proteomes" id="UP001159364">
    <property type="component" value="Linkage Group LG05"/>
</dbReference>
<dbReference type="InterPro" id="IPR046960">
    <property type="entry name" value="PPR_At4g14850-like_plant"/>
</dbReference>
<dbReference type="InterPro" id="IPR046848">
    <property type="entry name" value="E_motif"/>
</dbReference>
<gene>
    <name evidence="3" type="ORF">K2173_014679</name>
</gene>
<dbReference type="Pfam" id="PF01535">
    <property type="entry name" value="PPR"/>
    <property type="match status" value="6"/>
</dbReference>
<feature type="repeat" description="PPR" evidence="2">
    <location>
        <begin position="94"/>
        <end position="128"/>
    </location>
</feature>
<feature type="repeat" description="PPR" evidence="2">
    <location>
        <begin position="637"/>
        <end position="671"/>
    </location>
</feature>
<evidence type="ECO:0000313" key="4">
    <source>
        <dbReference type="Proteomes" id="UP001159364"/>
    </source>
</evidence>
<dbReference type="NCBIfam" id="TIGR00756">
    <property type="entry name" value="PPR"/>
    <property type="match status" value="7"/>
</dbReference>
<feature type="repeat" description="PPR" evidence="2">
    <location>
        <begin position="501"/>
        <end position="535"/>
    </location>
</feature>
<feature type="repeat" description="PPR" evidence="2">
    <location>
        <begin position="300"/>
        <end position="334"/>
    </location>
</feature>
<dbReference type="Pfam" id="PF13041">
    <property type="entry name" value="PPR_2"/>
    <property type="match status" value="3"/>
</dbReference>
<feature type="repeat" description="PPR" evidence="2">
    <location>
        <begin position="401"/>
        <end position="435"/>
    </location>
</feature>
<dbReference type="FunFam" id="1.25.40.10:FF:000343">
    <property type="entry name" value="Pentatricopeptide repeat-containing protein At3g58590"/>
    <property type="match status" value="1"/>
</dbReference>
<sequence>MINLKTTNYLFKGLFPRLSAKSCHSTCDYLNGHLNSIFCLRHPSFDVVLKSHALVITSGNTNNVFISSKLISFYASSQRLHSCNKVFYSVNEKDTFLWNSLIQSHFSCGNYAEAYDFYVRMRLSNILPSQFTFPMVVATCAELLWVNQGKCVHGLVAKSGLFEGNCAVGSSLVYMYSKFGFTWDAGVLFDEMTVRDVVSWTTLVIGYAQNGESELGLECISEMHRTGGIGERMNFRTMEGGLQACADLGALVVGRCLHAFVVKTGLGCSLVVQSSLLSIYSKCGDLSEGCNSFSELVDKDLISWTSIINIHARYGLMYDCISLFWDMQIDGLFPDRIILSCILSGFGNSLHVREGKAFHGLIIRKNYVIDHIVNTALLSMYCKFGLLIPSEKLFDKEHEWSKESCAIMVCGYAKLGMGGRCIELFREMQNEGIKTDSSCLVSVISSCSQLGAIRLCRSIHGYVIRALTYQNVSIANALIDMYGKSGNLTVAKRIFYRTNKDVVTWNTLISSYVCCGVAGQAIALFEHMILQKFKPNQATLVTVLSACSNVASLDKGEMVHRYIEKEGFELNVSLVSALVNMYAKCGQLEKSRQLFNSMEERDAISWNVMISGYGMHGHAKSAIEIFQQMERSKVKPNAITFLLLISACAHAGLVEEGKNLFNRMHLYSVEPSLKIYTCLVDLLGRSGKLLEAEEVVLSMPFPPDGNVWGALLSACKIHNQIETGLRIARRAIESDPDNDGYHIMLANMLSYSGKWEQAQRVREMMKARGVEKAAGWSAV</sequence>
<name>A0AAV8TFI1_9ROSI</name>
<dbReference type="GO" id="GO:0009451">
    <property type="term" value="P:RNA modification"/>
    <property type="evidence" value="ECO:0007669"/>
    <property type="project" value="InterPro"/>
</dbReference>
<feature type="repeat" description="PPR" evidence="2">
    <location>
        <begin position="196"/>
        <end position="230"/>
    </location>
</feature>
<comment type="caution">
    <text evidence="3">The sequence shown here is derived from an EMBL/GenBank/DDBJ whole genome shotgun (WGS) entry which is preliminary data.</text>
</comment>
<evidence type="ECO:0008006" key="5">
    <source>
        <dbReference type="Google" id="ProtNLM"/>
    </source>
</evidence>
<proteinExistence type="predicted"/>
<organism evidence="3 4">
    <name type="scientific">Erythroxylum novogranatense</name>
    <dbReference type="NCBI Taxonomy" id="1862640"/>
    <lineage>
        <taxon>Eukaryota</taxon>
        <taxon>Viridiplantae</taxon>
        <taxon>Streptophyta</taxon>
        <taxon>Embryophyta</taxon>
        <taxon>Tracheophyta</taxon>
        <taxon>Spermatophyta</taxon>
        <taxon>Magnoliopsida</taxon>
        <taxon>eudicotyledons</taxon>
        <taxon>Gunneridae</taxon>
        <taxon>Pentapetalae</taxon>
        <taxon>rosids</taxon>
        <taxon>fabids</taxon>
        <taxon>Malpighiales</taxon>
        <taxon>Erythroxylaceae</taxon>
        <taxon>Erythroxylum</taxon>
    </lineage>
</organism>
<dbReference type="PANTHER" id="PTHR47926">
    <property type="entry name" value="PENTATRICOPEPTIDE REPEAT-CONTAINING PROTEIN"/>
    <property type="match status" value="1"/>
</dbReference>
<feature type="repeat" description="PPR" evidence="2">
    <location>
        <begin position="571"/>
        <end position="601"/>
    </location>
</feature>
<evidence type="ECO:0000256" key="1">
    <source>
        <dbReference type="ARBA" id="ARBA00022737"/>
    </source>
</evidence>
<dbReference type="Gene3D" id="1.25.40.10">
    <property type="entry name" value="Tetratricopeptide repeat domain"/>
    <property type="match status" value="6"/>
</dbReference>
<dbReference type="EMBL" id="JAIWQS010000005">
    <property type="protein sequence ID" value="KAJ8765557.1"/>
    <property type="molecule type" value="Genomic_DNA"/>
</dbReference>